<dbReference type="PANTHER" id="PTHR43537">
    <property type="entry name" value="TRANSCRIPTIONAL REGULATOR, GNTR FAMILY"/>
    <property type="match status" value="1"/>
</dbReference>
<dbReference type="SMART" id="SM00345">
    <property type="entry name" value="HTH_GNTR"/>
    <property type="match status" value="2"/>
</dbReference>
<dbReference type="GO" id="GO:0003677">
    <property type="term" value="F:DNA binding"/>
    <property type="evidence" value="ECO:0007669"/>
    <property type="project" value="UniProtKB-KW"/>
</dbReference>
<accession>A0A7W6GKZ8</accession>
<dbReference type="InterPro" id="IPR008920">
    <property type="entry name" value="TF_FadR/GntR_C"/>
</dbReference>
<keyword evidence="6" id="KW-1185">Reference proteome</keyword>
<dbReference type="PROSITE" id="PS50949">
    <property type="entry name" value="HTH_GNTR"/>
    <property type="match status" value="1"/>
</dbReference>
<dbReference type="EMBL" id="JACIEE010000005">
    <property type="protein sequence ID" value="MBB3977404.1"/>
    <property type="molecule type" value="Genomic_DNA"/>
</dbReference>
<dbReference type="Pfam" id="PF07729">
    <property type="entry name" value="FCD"/>
    <property type="match status" value="1"/>
</dbReference>
<gene>
    <name evidence="5" type="ORF">GGQ64_002610</name>
</gene>
<dbReference type="AlphaFoldDB" id="A0A7W6GKZ8"/>
<dbReference type="GO" id="GO:0003700">
    <property type="term" value="F:DNA-binding transcription factor activity"/>
    <property type="evidence" value="ECO:0007669"/>
    <property type="project" value="InterPro"/>
</dbReference>
<dbReference type="InterPro" id="IPR011711">
    <property type="entry name" value="GntR_C"/>
</dbReference>
<dbReference type="Gene3D" id="1.10.10.10">
    <property type="entry name" value="Winged helix-like DNA-binding domain superfamily/Winged helix DNA-binding domain"/>
    <property type="match status" value="2"/>
</dbReference>
<keyword evidence="2 5" id="KW-0238">DNA-binding</keyword>
<dbReference type="InterPro" id="IPR036388">
    <property type="entry name" value="WH-like_DNA-bd_sf"/>
</dbReference>
<feature type="domain" description="HTH gntR-type" evidence="4">
    <location>
        <begin position="20"/>
        <end position="87"/>
    </location>
</feature>
<evidence type="ECO:0000256" key="1">
    <source>
        <dbReference type="ARBA" id="ARBA00023015"/>
    </source>
</evidence>
<proteinExistence type="predicted"/>
<dbReference type="Pfam" id="PF00392">
    <property type="entry name" value="GntR"/>
    <property type="match status" value="1"/>
</dbReference>
<keyword evidence="3" id="KW-0804">Transcription</keyword>
<dbReference type="InterPro" id="IPR036390">
    <property type="entry name" value="WH_DNA-bd_sf"/>
</dbReference>
<evidence type="ECO:0000256" key="3">
    <source>
        <dbReference type="ARBA" id="ARBA00023163"/>
    </source>
</evidence>
<dbReference type="RefSeq" id="WP_183804783.1">
    <property type="nucleotide sequence ID" value="NZ_JACIEE010000005.1"/>
</dbReference>
<sequence>MAKEQAGSRQADRAEPTETGPLYLRIRDALADAIAAGRLPKGALLLEGHVAGIFSSTRTPVRQAFALLEAAGAIRRFEGRGFIVGPGREAPRRLALTAAMFGDGCEAQALRKAPAWEAIYEALEREMVHLSVFGRHRINEVELARAKGVGRQVARDALTRLEAVGIVEKDERMRWTVVPLDEKRMRDLHDIRVALEPVALKQAFPFMPEEERAAMTARLERALAGYPDLSLAEMDGMETDLHITCLGHCPNREILIALRRARFMLNVSKHIMGVSHVMPKDEPFISEHLVVFSALEAGDVDAAAEALRHHIAISLPKVIGRVTEFRETHRPDVSAYVGDIGH</sequence>
<dbReference type="InterPro" id="IPR000524">
    <property type="entry name" value="Tscrpt_reg_HTH_GntR"/>
</dbReference>
<dbReference type="SMART" id="SM00895">
    <property type="entry name" value="FCD"/>
    <property type="match status" value="1"/>
</dbReference>
<name>A0A7W6GKZ8_9HYPH</name>
<reference evidence="5 6" key="1">
    <citation type="submission" date="2020-08" db="EMBL/GenBank/DDBJ databases">
        <title>Genomic Encyclopedia of Type Strains, Phase IV (KMG-IV): sequencing the most valuable type-strain genomes for metagenomic binning, comparative biology and taxonomic classification.</title>
        <authorList>
            <person name="Goeker M."/>
        </authorList>
    </citation>
    <scope>NUCLEOTIDE SEQUENCE [LARGE SCALE GENOMIC DNA]</scope>
    <source>
        <strain evidence="5 6">DSM 100211</strain>
    </source>
</reference>
<dbReference type="PANTHER" id="PTHR43537:SF45">
    <property type="entry name" value="GNTR FAMILY REGULATORY PROTEIN"/>
    <property type="match status" value="1"/>
</dbReference>
<dbReference type="Proteomes" id="UP000574761">
    <property type="component" value="Unassembled WGS sequence"/>
</dbReference>
<keyword evidence="1" id="KW-0805">Transcription regulation</keyword>
<evidence type="ECO:0000259" key="4">
    <source>
        <dbReference type="PROSITE" id="PS50949"/>
    </source>
</evidence>
<evidence type="ECO:0000256" key="2">
    <source>
        <dbReference type="ARBA" id="ARBA00023125"/>
    </source>
</evidence>
<comment type="caution">
    <text evidence="5">The sequence shown here is derived from an EMBL/GenBank/DDBJ whole genome shotgun (WGS) entry which is preliminary data.</text>
</comment>
<evidence type="ECO:0000313" key="6">
    <source>
        <dbReference type="Proteomes" id="UP000574761"/>
    </source>
</evidence>
<evidence type="ECO:0000313" key="5">
    <source>
        <dbReference type="EMBL" id="MBB3977404.1"/>
    </source>
</evidence>
<organism evidence="5 6">
    <name type="scientific">Mycoplana azooxidifex</name>
    <dbReference type="NCBI Taxonomy" id="1636188"/>
    <lineage>
        <taxon>Bacteria</taxon>
        <taxon>Pseudomonadati</taxon>
        <taxon>Pseudomonadota</taxon>
        <taxon>Alphaproteobacteria</taxon>
        <taxon>Hyphomicrobiales</taxon>
        <taxon>Rhizobiaceae</taxon>
        <taxon>Mycoplana</taxon>
    </lineage>
</organism>
<protein>
    <submittedName>
        <fullName evidence="5">DNA-binding GntR family transcriptional regulator</fullName>
    </submittedName>
</protein>
<dbReference type="SUPFAM" id="SSF46785">
    <property type="entry name" value="Winged helix' DNA-binding domain"/>
    <property type="match status" value="2"/>
</dbReference>
<dbReference type="Gene3D" id="1.20.120.530">
    <property type="entry name" value="GntR ligand-binding domain-like"/>
    <property type="match status" value="1"/>
</dbReference>
<dbReference type="SUPFAM" id="SSF48008">
    <property type="entry name" value="GntR ligand-binding domain-like"/>
    <property type="match status" value="1"/>
</dbReference>